<dbReference type="InterPro" id="IPR057358">
    <property type="entry name" value="UBL_ZFAND1-like"/>
</dbReference>
<feature type="domain" description="AN1-type" evidence="5">
    <location>
        <begin position="17"/>
        <end position="65"/>
    </location>
</feature>
<dbReference type="PANTHER" id="PTHR14677:SF40">
    <property type="entry name" value="CDC48-ASSOCIATED UBIQUITIN-LIKE_ZINC FINGER PROTEIN 1"/>
    <property type="match status" value="1"/>
</dbReference>
<evidence type="ECO:0000256" key="3">
    <source>
        <dbReference type="ARBA" id="ARBA00022833"/>
    </source>
</evidence>
<evidence type="ECO:0000256" key="1">
    <source>
        <dbReference type="ARBA" id="ARBA00022723"/>
    </source>
</evidence>
<name>U4L1R6_PYROM</name>
<dbReference type="SUPFAM" id="SSF118310">
    <property type="entry name" value="AN1-like Zinc finger"/>
    <property type="match status" value="2"/>
</dbReference>
<dbReference type="PROSITE" id="PS51039">
    <property type="entry name" value="ZF_AN1"/>
    <property type="match status" value="1"/>
</dbReference>
<dbReference type="Pfam" id="PF01428">
    <property type="entry name" value="zf-AN1"/>
    <property type="match status" value="2"/>
</dbReference>
<evidence type="ECO:0000313" key="7">
    <source>
        <dbReference type="Proteomes" id="UP000018144"/>
    </source>
</evidence>
<dbReference type="AlphaFoldDB" id="U4L1R6"/>
<dbReference type="SMART" id="SM00154">
    <property type="entry name" value="ZnF_AN1"/>
    <property type="match status" value="2"/>
</dbReference>
<dbReference type="Gene3D" id="4.10.1110.10">
    <property type="entry name" value="AN1-like Zinc finger"/>
    <property type="match status" value="2"/>
</dbReference>
<evidence type="ECO:0000313" key="6">
    <source>
        <dbReference type="EMBL" id="CCX06178.1"/>
    </source>
</evidence>
<evidence type="ECO:0000256" key="2">
    <source>
        <dbReference type="ARBA" id="ARBA00022771"/>
    </source>
</evidence>
<reference evidence="6 7" key="1">
    <citation type="journal article" date="2013" name="PLoS Genet.">
        <title>The genome and development-dependent transcriptomes of Pyronema confluens: a window into fungal evolution.</title>
        <authorList>
            <person name="Traeger S."/>
            <person name="Altegoer F."/>
            <person name="Freitag M."/>
            <person name="Gabaldon T."/>
            <person name="Kempken F."/>
            <person name="Kumar A."/>
            <person name="Marcet-Houben M."/>
            <person name="Poggeler S."/>
            <person name="Stajich J.E."/>
            <person name="Nowrousian M."/>
        </authorList>
    </citation>
    <scope>NUCLEOTIDE SEQUENCE [LARGE SCALE GENOMIC DNA]</scope>
    <source>
        <strain evidence="7">CBS 100304</strain>
        <tissue evidence="6">Vegetative mycelium</tissue>
    </source>
</reference>
<dbReference type="InterPro" id="IPR035896">
    <property type="entry name" value="AN1-like_Znf"/>
</dbReference>
<protein>
    <submittedName>
        <fullName evidence="6">Similar to AN1-type zinc finger protein 1 acc. no. Q8TCF1</fullName>
    </submittedName>
</protein>
<proteinExistence type="predicted"/>
<sequence length="304" mass="33332">MSTAEERAEILANADFAGIGSHCDLDTCRQLDFLPFTCTYCKGTFCGKHRSVADHSCPKYDSAAAERAAAAARAASVSSYRPRPTSMLAGLCAATRCKININTATQPGVNCEKCRKQYCITHRLPDTHDCKPPSIPVMNLAEEKGKAALEWFKKVTTETKKMEEKTGGGLLGAFGVQKKPPPKTSVAAVMKMKKEAKGDEKVPVPKRVYVHVEAEARTATARIPRGVFWYSKEWKVGRVLDAAAKSLQVTNVNNQVDSDEKKLRIFHVEGGRVLEFNEMIGDIAVDGNTLVLMRGLQMPDLLEV</sequence>
<accession>U4L1R6</accession>
<evidence type="ECO:0000259" key="5">
    <source>
        <dbReference type="PROSITE" id="PS51039"/>
    </source>
</evidence>
<keyword evidence="3" id="KW-0862">Zinc</keyword>
<keyword evidence="7" id="KW-1185">Reference proteome</keyword>
<organism evidence="6 7">
    <name type="scientific">Pyronema omphalodes (strain CBS 100304)</name>
    <name type="common">Pyronema confluens</name>
    <dbReference type="NCBI Taxonomy" id="1076935"/>
    <lineage>
        <taxon>Eukaryota</taxon>
        <taxon>Fungi</taxon>
        <taxon>Dikarya</taxon>
        <taxon>Ascomycota</taxon>
        <taxon>Pezizomycotina</taxon>
        <taxon>Pezizomycetes</taxon>
        <taxon>Pezizales</taxon>
        <taxon>Pyronemataceae</taxon>
        <taxon>Pyronema</taxon>
    </lineage>
</organism>
<dbReference type="OrthoDB" id="431929at2759"/>
<dbReference type="InterPro" id="IPR000058">
    <property type="entry name" value="Znf_AN1"/>
</dbReference>
<dbReference type="GO" id="GO:0005737">
    <property type="term" value="C:cytoplasm"/>
    <property type="evidence" value="ECO:0007669"/>
    <property type="project" value="TreeGrafter"/>
</dbReference>
<dbReference type="Pfam" id="PF25327">
    <property type="entry name" value="UBL_ZFAND1"/>
    <property type="match status" value="1"/>
</dbReference>
<keyword evidence="1" id="KW-0479">Metal-binding</keyword>
<dbReference type="EMBL" id="HF935281">
    <property type="protein sequence ID" value="CCX06178.1"/>
    <property type="molecule type" value="Genomic_DNA"/>
</dbReference>
<dbReference type="STRING" id="1076935.U4L1R6"/>
<dbReference type="PANTHER" id="PTHR14677">
    <property type="entry name" value="ARSENITE INDUCUBLE RNA ASSOCIATED PROTEIN AIP-1-RELATED"/>
    <property type="match status" value="1"/>
</dbReference>
<dbReference type="GO" id="GO:0008270">
    <property type="term" value="F:zinc ion binding"/>
    <property type="evidence" value="ECO:0007669"/>
    <property type="project" value="UniProtKB-KW"/>
</dbReference>
<gene>
    <name evidence="6" type="ORF">PCON_05765</name>
</gene>
<dbReference type="Proteomes" id="UP000018144">
    <property type="component" value="Unassembled WGS sequence"/>
</dbReference>
<dbReference type="eggNOG" id="KOG3183">
    <property type="taxonomic scope" value="Eukaryota"/>
</dbReference>
<evidence type="ECO:0000256" key="4">
    <source>
        <dbReference type="PROSITE-ProRule" id="PRU00449"/>
    </source>
</evidence>
<keyword evidence="2 4" id="KW-0863">Zinc-finger</keyword>
<dbReference type="OMA" id="RQYCLKH"/>